<dbReference type="Proteomes" id="UP000503349">
    <property type="component" value="Chromosome 3"/>
</dbReference>
<dbReference type="EMBL" id="CM015714">
    <property type="protein sequence ID" value="KAF3687678.1"/>
    <property type="molecule type" value="Genomic_DNA"/>
</dbReference>
<accession>A0A6G1PCB8</accession>
<keyword evidence="2" id="KW-1185">Reference proteome</keyword>
<reference evidence="2" key="2">
    <citation type="submission" date="2019-02" db="EMBL/GenBank/DDBJ databases">
        <title>Opniocepnalus argus Var Kimnra genome.</title>
        <authorList>
            <person name="Zhou C."/>
            <person name="Xiao S."/>
        </authorList>
    </citation>
    <scope>NUCLEOTIDE SEQUENCE [LARGE SCALE GENOMIC DNA]</scope>
</reference>
<reference evidence="1 2" key="1">
    <citation type="submission" date="2019-02" db="EMBL/GenBank/DDBJ databases">
        <title>Opniocepnalus argus genome.</title>
        <authorList>
            <person name="Zhou C."/>
            <person name="Xiao S."/>
        </authorList>
    </citation>
    <scope>NUCLEOTIDE SEQUENCE [LARGE SCALE GENOMIC DNA]</scope>
    <source>
        <strain evidence="1">OARG1902GOOAL</strain>
        <tissue evidence="1">Muscle</tissue>
    </source>
</reference>
<protein>
    <submittedName>
        <fullName evidence="1">Uncharacterized protein</fullName>
    </submittedName>
</protein>
<sequence length="52" mass="5653">MCMCKCDQLSTEINILDESRIIVINNSAGKCLRMTSPGGTFSSDCVILLLTL</sequence>
<name>A0A6G1PCB8_CHAAH</name>
<evidence type="ECO:0000313" key="1">
    <source>
        <dbReference type="EMBL" id="KAF3687678.1"/>
    </source>
</evidence>
<organism evidence="1 2">
    <name type="scientific">Channa argus</name>
    <name type="common">Northern snakehead</name>
    <name type="synonym">Ophicephalus argus</name>
    <dbReference type="NCBI Taxonomy" id="215402"/>
    <lineage>
        <taxon>Eukaryota</taxon>
        <taxon>Metazoa</taxon>
        <taxon>Chordata</taxon>
        <taxon>Craniata</taxon>
        <taxon>Vertebrata</taxon>
        <taxon>Euteleostomi</taxon>
        <taxon>Actinopterygii</taxon>
        <taxon>Neopterygii</taxon>
        <taxon>Teleostei</taxon>
        <taxon>Neoteleostei</taxon>
        <taxon>Acanthomorphata</taxon>
        <taxon>Anabantaria</taxon>
        <taxon>Anabantiformes</taxon>
        <taxon>Channoidei</taxon>
        <taxon>Channidae</taxon>
        <taxon>Channa</taxon>
    </lineage>
</organism>
<proteinExistence type="predicted"/>
<dbReference type="AlphaFoldDB" id="A0A6G1PCB8"/>
<gene>
    <name evidence="1" type="ORF">EXN66_Car003350</name>
</gene>
<evidence type="ECO:0000313" key="2">
    <source>
        <dbReference type="Proteomes" id="UP000503349"/>
    </source>
</evidence>